<keyword evidence="4" id="KW-1185">Reference proteome</keyword>
<proteinExistence type="inferred from homology"/>
<gene>
    <name evidence="3" type="ORF">CLODIP_2_CD09483</name>
</gene>
<dbReference type="InterPro" id="IPR001373">
    <property type="entry name" value="Cullin_N"/>
</dbReference>
<evidence type="ECO:0000313" key="4">
    <source>
        <dbReference type="Proteomes" id="UP000494165"/>
    </source>
</evidence>
<dbReference type="EMBL" id="CADEPI010000275">
    <property type="protein sequence ID" value="CAB3382543.1"/>
    <property type="molecule type" value="Genomic_DNA"/>
</dbReference>
<evidence type="ECO:0000313" key="3">
    <source>
        <dbReference type="EMBL" id="CAB3382543.1"/>
    </source>
</evidence>
<dbReference type="GO" id="GO:0006511">
    <property type="term" value="P:ubiquitin-dependent protein catabolic process"/>
    <property type="evidence" value="ECO:0007669"/>
    <property type="project" value="InterPro"/>
</dbReference>
<reference evidence="3 4" key="1">
    <citation type="submission" date="2020-04" db="EMBL/GenBank/DDBJ databases">
        <authorList>
            <person name="Alioto T."/>
            <person name="Alioto T."/>
            <person name="Gomez Garrido J."/>
        </authorList>
    </citation>
    <scope>NUCLEOTIDE SEQUENCE [LARGE SCALE GENOMIC DNA]</scope>
</reference>
<dbReference type="InterPro" id="IPR016159">
    <property type="entry name" value="Cullin_repeat-like_dom_sf"/>
</dbReference>
<evidence type="ECO:0000256" key="1">
    <source>
        <dbReference type="ARBA" id="ARBA00006019"/>
    </source>
</evidence>
<comment type="similarity">
    <text evidence="1">Belongs to the cullin family.</text>
</comment>
<accession>A0A8S1DND3</accession>
<evidence type="ECO:0000259" key="2">
    <source>
        <dbReference type="Pfam" id="PF00888"/>
    </source>
</evidence>
<dbReference type="Proteomes" id="UP000494165">
    <property type="component" value="Unassembled WGS sequence"/>
</dbReference>
<comment type="caution">
    <text evidence="3">The sequence shown here is derived from an EMBL/GenBank/DDBJ whole genome shotgun (WGS) entry which is preliminary data.</text>
</comment>
<protein>
    <recommendedName>
        <fullName evidence="2">Cullin N-terminal domain-containing protein</fullName>
    </recommendedName>
</protein>
<sequence>MLEPIGCEITSVLWNTIKNEENEMAIVQEVVLSFEQVDAVDLFEKLFFEILGEYCKSRRIEWFQGLTVTEFIEKVLQMMENEVEWGQKFLPESSIANMRSIFIEKATAKSMDEMMKECQQMFKENRKDELKKLYKILDILPAERKRIDQGRLSATWQITARNEALDSTYLIMESIKRLFAATLVARNFERTSRVDCVHYTQEIWQDFPKACRKWIMRPLNATSVYMENSCRKNYLRLGVKNCFIY</sequence>
<dbReference type="GO" id="GO:0031625">
    <property type="term" value="F:ubiquitin protein ligase binding"/>
    <property type="evidence" value="ECO:0007669"/>
    <property type="project" value="InterPro"/>
</dbReference>
<dbReference type="Gene3D" id="1.20.1310.10">
    <property type="entry name" value="Cullin Repeats"/>
    <property type="match status" value="1"/>
</dbReference>
<feature type="domain" description="Cullin N-terminal" evidence="2">
    <location>
        <begin position="8"/>
        <end position="139"/>
    </location>
</feature>
<dbReference type="SUPFAM" id="SSF74788">
    <property type="entry name" value="Cullin repeat-like"/>
    <property type="match status" value="1"/>
</dbReference>
<name>A0A8S1DND3_9INSE</name>
<organism evidence="3 4">
    <name type="scientific">Cloeon dipterum</name>
    <dbReference type="NCBI Taxonomy" id="197152"/>
    <lineage>
        <taxon>Eukaryota</taxon>
        <taxon>Metazoa</taxon>
        <taxon>Ecdysozoa</taxon>
        <taxon>Arthropoda</taxon>
        <taxon>Hexapoda</taxon>
        <taxon>Insecta</taxon>
        <taxon>Pterygota</taxon>
        <taxon>Palaeoptera</taxon>
        <taxon>Ephemeroptera</taxon>
        <taxon>Pisciforma</taxon>
        <taxon>Baetidae</taxon>
        <taxon>Cloeon</taxon>
    </lineage>
</organism>
<dbReference type="AlphaFoldDB" id="A0A8S1DND3"/>
<dbReference type="Pfam" id="PF00888">
    <property type="entry name" value="Cullin"/>
    <property type="match status" value="1"/>
</dbReference>